<reference evidence="1" key="1">
    <citation type="journal article" date="2023" name="Front. Mar. Sci.">
        <title>A new Merluccius polli reference genome to investigate the effects of global change in West African waters.</title>
        <authorList>
            <person name="Mateo J.L."/>
            <person name="Blanco-Fernandez C."/>
            <person name="Garcia-Vazquez E."/>
            <person name="Machado-Schiaffino G."/>
        </authorList>
    </citation>
    <scope>NUCLEOTIDE SEQUENCE</scope>
    <source>
        <strain evidence="1">C29</strain>
        <tissue evidence="1">Fin</tissue>
    </source>
</reference>
<evidence type="ECO:0000313" key="2">
    <source>
        <dbReference type="Proteomes" id="UP001174136"/>
    </source>
</evidence>
<sequence length="77" mass="9306">MQAVLPKVRLEETFERKLFKYAGLVSNCQQVRWRARAFSNLGIEGERKRRFIHSTTDVAERASRWLWLKREESWSHK</sequence>
<evidence type="ECO:0000313" key="1">
    <source>
        <dbReference type="EMBL" id="KAK0141700.1"/>
    </source>
</evidence>
<keyword evidence="2" id="KW-1185">Reference proteome</keyword>
<name>A0AA47MKD9_MERPO</name>
<dbReference type="Proteomes" id="UP001174136">
    <property type="component" value="Unassembled WGS sequence"/>
</dbReference>
<protein>
    <submittedName>
        <fullName evidence="1">Uncharacterized protein</fullName>
    </submittedName>
</protein>
<comment type="caution">
    <text evidence="1">The sequence shown here is derived from an EMBL/GenBank/DDBJ whole genome shotgun (WGS) entry which is preliminary data.</text>
</comment>
<dbReference type="EMBL" id="JAOPHQ010003755">
    <property type="protein sequence ID" value="KAK0141700.1"/>
    <property type="molecule type" value="Genomic_DNA"/>
</dbReference>
<organism evidence="1 2">
    <name type="scientific">Merluccius polli</name>
    <name type="common">Benguela hake</name>
    <name type="synonym">Merluccius cadenati</name>
    <dbReference type="NCBI Taxonomy" id="89951"/>
    <lineage>
        <taxon>Eukaryota</taxon>
        <taxon>Metazoa</taxon>
        <taxon>Chordata</taxon>
        <taxon>Craniata</taxon>
        <taxon>Vertebrata</taxon>
        <taxon>Euteleostomi</taxon>
        <taxon>Actinopterygii</taxon>
        <taxon>Neopterygii</taxon>
        <taxon>Teleostei</taxon>
        <taxon>Neoteleostei</taxon>
        <taxon>Acanthomorphata</taxon>
        <taxon>Zeiogadaria</taxon>
        <taxon>Gadariae</taxon>
        <taxon>Gadiformes</taxon>
        <taxon>Gadoidei</taxon>
        <taxon>Merlucciidae</taxon>
        <taxon>Merluccius</taxon>
    </lineage>
</organism>
<accession>A0AA47MKD9</accession>
<proteinExistence type="predicted"/>
<dbReference type="AlphaFoldDB" id="A0AA47MKD9"/>
<gene>
    <name evidence="1" type="ORF">N1851_020634</name>
</gene>